<evidence type="ECO:0000313" key="4">
    <source>
        <dbReference type="EMBL" id="KEZ76706.1"/>
    </source>
</evidence>
<dbReference type="SUPFAM" id="SSF50249">
    <property type="entry name" value="Nucleic acid-binding proteins"/>
    <property type="match status" value="1"/>
</dbReference>
<dbReference type="InterPro" id="IPR011344">
    <property type="entry name" value="ssDNA-bd"/>
</dbReference>
<dbReference type="Pfam" id="PF00436">
    <property type="entry name" value="SSB"/>
    <property type="match status" value="1"/>
</dbReference>
<evidence type="ECO:0000256" key="2">
    <source>
        <dbReference type="PIRNR" id="PIRNR002070"/>
    </source>
</evidence>
<protein>
    <recommendedName>
        <fullName evidence="2">Single-stranded DNA-binding protein</fullName>
    </recommendedName>
</protein>
<reference evidence="4 5" key="1">
    <citation type="submission" date="2013-03" db="EMBL/GenBank/DDBJ databases">
        <title>Salinisphaera hydrothermalis C41B8 Genome Sequencing.</title>
        <authorList>
            <person name="Li C."/>
            <person name="Lai Q."/>
            <person name="Shao Z."/>
        </authorList>
    </citation>
    <scope>NUCLEOTIDE SEQUENCE [LARGE SCALE GENOMIC DNA]</scope>
    <source>
        <strain evidence="4 5">C41B8</strain>
    </source>
</reference>
<keyword evidence="1 2" id="KW-0238">DNA-binding</keyword>
<dbReference type="Proteomes" id="UP000028302">
    <property type="component" value="Unassembled WGS sequence"/>
</dbReference>
<dbReference type="GO" id="GO:0006260">
    <property type="term" value="P:DNA replication"/>
    <property type="evidence" value="ECO:0007669"/>
    <property type="project" value="InterPro"/>
</dbReference>
<comment type="caution">
    <text evidence="4">The sequence shown here is derived from an EMBL/GenBank/DDBJ whole genome shotgun (WGS) entry which is preliminary data.</text>
</comment>
<dbReference type="RefSeq" id="WP_051883542.1">
    <property type="nucleotide sequence ID" value="NZ_APNK01000024.1"/>
</dbReference>
<dbReference type="NCBIfam" id="NF006039">
    <property type="entry name" value="PRK08182.1"/>
    <property type="match status" value="1"/>
</dbReference>
<keyword evidence="5" id="KW-1185">Reference proteome</keyword>
<sequence length="144" mass="15843">MSNSFTARGNLAAAPELKTVTVNGENRQVAEMRMYCDRPIPDGDGGFKDKGGFWLNVSRWGAAAEHAARVLDKGFRIKAEGTLVQNSWEKDGEKFSRLELTADDITLDLSRVESVTRRERRSPNATDTADSTSEDAAEAVAYDD</sequence>
<dbReference type="eggNOG" id="COG0629">
    <property type="taxonomic scope" value="Bacteria"/>
</dbReference>
<dbReference type="InterPro" id="IPR012340">
    <property type="entry name" value="NA-bd_OB-fold"/>
</dbReference>
<feature type="compositionally biased region" description="Acidic residues" evidence="3">
    <location>
        <begin position="132"/>
        <end position="144"/>
    </location>
</feature>
<dbReference type="EMBL" id="APNK01000024">
    <property type="protein sequence ID" value="KEZ76706.1"/>
    <property type="molecule type" value="Genomic_DNA"/>
</dbReference>
<gene>
    <name evidence="4" type="ORF">C41B8_13865</name>
</gene>
<dbReference type="PIRSF" id="PIRSF002070">
    <property type="entry name" value="SSB"/>
    <property type="match status" value="1"/>
</dbReference>
<dbReference type="OrthoDB" id="4427276at2"/>
<dbReference type="PROSITE" id="PS50935">
    <property type="entry name" value="SSB"/>
    <property type="match status" value="1"/>
</dbReference>
<dbReference type="AlphaFoldDB" id="A0A084IJ22"/>
<name>A0A084IJ22_SALHC</name>
<dbReference type="InterPro" id="IPR000424">
    <property type="entry name" value="Primosome_PriB/ssb"/>
</dbReference>
<dbReference type="STRING" id="1304275.C41B8_13865"/>
<accession>A0A084IJ22</accession>
<dbReference type="GO" id="GO:0003697">
    <property type="term" value="F:single-stranded DNA binding"/>
    <property type="evidence" value="ECO:0007669"/>
    <property type="project" value="InterPro"/>
</dbReference>
<dbReference type="Gene3D" id="2.40.50.140">
    <property type="entry name" value="Nucleic acid-binding proteins"/>
    <property type="match status" value="1"/>
</dbReference>
<dbReference type="CDD" id="cd04496">
    <property type="entry name" value="SSB_OBF"/>
    <property type="match status" value="1"/>
</dbReference>
<organism evidence="4 5">
    <name type="scientific">Salinisphaera hydrothermalis (strain C41B8)</name>
    <dbReference type="NCBI Taxonomy" id="1304275"/>
    <lineage>
        <taxon>Bacteria</taxon>
        <taxon>Pseudomonadati</taxon>
        <taxon>Pseudomonadota</taxon>
        <taxon>Gammaproteobacteria</taxon>
        <taxon>Salinisphaerales</taxon>
        <taxon>Salinisphaeraceae</taxon>
        <taxon>Salinisphaera</taxon>
    </lineage>
</organism>
<evidence type="ECO:0000256" key="1">
    <source>
        <dbReference type="ARBA" id="ARBA00023125"/>
    </source>
</evidence>
<evidence type="ECO:0000256" key="3">
    <source>
        <dbReference type="SAM" id="MobiDB-lite"/>
    </source>
</evidence>
<proteinExistence type="predicted"/>
<evidence type="ECO:0000313" key="5">
    <source>
        <dbReference type="Proteomes" id="UP000028302"/>
    </source>
</evidence>
<feature type="region of interest" description="Disordered" evidence="3">
    <location>
        <begin position="114"/>
        <end position="144"/>
    </location>
</feature>